<keyword evidence="3" id="KW-1185">Reference proteome</keyword>
<reference evidence="3" key="3">
    <citation type="journal article" date="2018" name="Mol. Plant Microbe Interact.">
        <title>Genome sequence resources for the wheat stripe rust pathogen (Puccinia striiformis f. sp. tritici) and the barley stripe rust pathogen (Puccinia striiformis f. sp. hordei).</title>
        <authorList>
            <person name="Xia C."/>
            <person name="Wang M."/>
            <person name="Yin C."/>
            <person name="Cornejo O.E."/>
            <person name="Hulbert S.H."/>
            <person name="Chen X."/>
        </authorList>
    </citation>
    <scope>NUCLEOTIDE SEQUENCE [LARGE SCALE GENOMIC DNA]</scope>
    <source>
        <strain evidence="3">93TX-2</strain>
    </source>
</reference>
<sequence length="231" mass="25553">MRLYHWFTFSIVSSVQCIVTFRCLTYSGEYPVCTRHATPDEFKDGKGADLMAKRAAHVRGDPGEVFNCVGESIKTKFANKVAERAYCCGREIDIHGNDDDVCSVPIYKWITFPCATYLGEYAVCTRHATPDEVKDGKGADLMAKHAPQAKGGKGYVFNCVGESIKTKFADKVAERGYCCIQAIHVPFLFTRVDLQHTIGFSTIDFTSQPSHIKVFHVSTDALADASCEALI</sequence>
<dbReference type="VEuPathDB" id="FungiDB:PSHT_10635"/>
<comment type="caution">
    <text evidence="2">The sequence shown here is derived from an EMBL/GenBank/DDBJ whole genome shotgun (WGS) entry which is preliminary data.</text>
</comment>
<proteinExistence type="predicted"/>
<gene>
    <name evidence="2" type="ORF">PSHT_10635</name>
</gene>
<name>A0A2S4V8I9_9BASI</name>
<evidence type="ECO:0000313" key="3">
    <source>
        <dbReference type="Proteomes" id="UP000238274"/>
    </source>
</evidence>
<reference evidence="2 3" key="1">
    <citation type="submission" date="2017-12" db="EMBL/GenBank/DDBJ databases">
        <title>Gene loss provides genomic basis for host adaptation in cereal stripe rust fungi.</title>
        <authorList>
            <person name="Xia C."/>
        </authorList>
    </citation>
    <scope>NUCLEOTIDE SEQUENCE [LARGE SCALE GENOMIC DNA]</scope>
    <source>
        <strain evidence="2 3">93TX-2</strain>
    </source>
</reference>
<dbReference type="AlphaFoldDB" id="A0A2S4V8I9"/>
<protein>
    <submittedName>
        <fullName evidence="2">Uncharacterized protein</fullName>
    </submittedName>
</protein>
<feature type="signal peptide" evidence="1">
    <location>
        <begin position="1"/>
        <end position="17"/>
    </location>
</feature>
<keyword evidence="1" id="KW-0732">Signal</keyword>
<evidence type="ECO:0000256" key="1">
    <source>
        <dbReference type="SAM" id="SignalP"/>
    </source>
</evidence>
<organism evidence="2 3">
    <name type="scientific">Puccinia striiformis</name>
    <dbReference type="NCBI Taxonomy" id="27350"/>
    <lineage>
        <taxon>Eukaryota</taxon>
        <taxon>Fungi</taxon>
        <taxon>Dikarya</taxon>
        <taxon>Basidiomycota</taxon>
        <taxon>Pucciniomycotina</taxon>
        <taxon>Pucciniomycetes</taxon>
        <taxon>Pucciniales</taxon>
        <taxon>Pucciniaceae</taxon>
        <taxon>Puccinia</taxon>
    </lineage>
</organism>
<dbReference type="VEuPathDB" id="FungiDB:PSTT_13563"/>
<evidence type="ECO:0000313" key="2">
    <source>
        <dbReference type="EMBL" id="POW05808.1"/>
    </source>
</evidence>
<feature type="chain" id="PRO_5015683083" evidence="1">
    <location>
        <begin position="18"/>
        <end position="231"/>
    </location>
</feature>
<reference evidence="3" key="2">
    <citation type="journal article" date="2018" name="BMC Genomics">
        <title>Genomic insights into host adaptation between the wheat stripe rust pathogen (Puccinia striiformis f. sp. tritici) and the barley stripe rust pathogen (Puccinia striiformis f. sp. hordei).</title>
        <authorList>
            <person name="Xia C."/>
            <person name="Wang M."/>
            <person name="Yin C."/>
            <person name="Cornejo O.E."/>
            <person name="Hulbert S.H."/>
            <person name="Chen X."/>
        </authorList>
    </citation>
    <scope>NUCLEOTIDE SEQUENCE [LARGE SCALE GENOMIC DNA]</scope>
    <source>
        <strain evidence="3">93TX-2</strain>
    </source>
</reference>
<dbReference type="EMBL" id="PKSM01000166">
    <property type="protein sequence ID" value="POW05808.1"/>
    <property type="molecule type" value="Genomic_DNA"/>
</dbReference>
<accession>A0A2S4V8I9</accession>
<dbReference type="Proteomes" id="UP000238274">
    <property type="component" value="Unassembled WGS sequence"/>
</dbReference>